<keyword evidence="3" id="KW-1185">Reference proteome</keyword>
<accession>A0ABN8X3I6</accession>
<protein>
    <submittedName>
        <fullName evidence="2">Uncharacterized protein</fullName>
    </submittedName>
</protein>
<proteinExistence type="predicted"/>
<gene>
    <name evidence="2" type="ORF">MSZNOR_1479</name>
</gene>
<feature type="chain" id="PRO_5046726480" evidence="1">
    <location>
        <begin position="19"/>
        <end position="82"/>
    </location>
</feature>
<reference evidence="2 3" key="1">
    <citation type="submission" date="2023-03" db="EMBL/GenBank/DDBJ databases">
        <authorList>
            <person name="Pearce D."/>
        </authorList>
    </citation>
    <scope>NUCLEOTIDE SEQUENCE [LARGE SCALE GENOMIC DNA]</scope>
    <source>
        <strain evidence="2">Msz</strain>
    </source>
</reference>
<evidence type="ECO:0000313" key="2">
    <source>
        <dbReference type="EMBL" id="CAI8795198.1"/>
    </source>
</evidence>
<organism evidence="2 3">
    <name type="scientific">Methylocaldum szegediense</name>
    <dbReference type="NCBI Taxonomy" id="73780"/>
    <lineage>
        <taxon>Bacteria</taxon>
        <taxon>Pseudomonadati</taxon>
        <taxon>Pseudomonadota</taxon>
        <taxon>Gammaproteobacteria</taxon>
        <taxon>Methylococcales</taxon>
        <taxon>Methylococcaceae</taxon>
        <taxon>Methylocaldum</taxon>
    </lineage>
</organism>
<keyword evidence="1" id="KW-0732">Signal</keyword>
<dbReference type="EMBL" id="OX458333">
    <property type="protein sequence ID" value="CAI8795198.1"/>
    <property type="molecule type" value="Genomic_DNA"/>
</dbReference>
<sequence>MRTCLHMRIVFELLTAIAALLARFRADFTGQGVKIRAAEHEIRTGLTNFGAIQEKPNMVGLSVRPSFFQTVHDRLQAYRMAI</sequence>
<evidence type="ECO:0000313" key="3">
    <source>
        <dbReference type="Proteomes" id="UP001162030"/>
    </source>
</evidence>
<evidence type="ECO:0000256" key="1">
    <source>
        <dbReference type="SAM" id="SignalP"/>
    </source>
</evidence>
<feature type="signal peptide" evidence="1">
    <location>
        <begin position="1"/>
        <end position="18"/>
    </location>
</feature>
<dbReference type="Proteomes" id="UP001162030">
    <property type="component" value="Chromosome"/>
</dbReference>
<name>A0ABN8X3I6_9GAMM</name>